<evidence type="ECO:0000256" key="1">
    <source>
        <dbReference type="ARBA" id="ARBA00004651"/>
    </source>
</evidence>
<reference evidence="13" key="1">
    <citation type="journal article" date="2014" name="Int. J. Syst. Evol. Microbiol.">
        <title>Complete genome sequence of Corynebacterium casei LMG S-19264T (=DSM 44701T), isolated from a smear-ripened cheese.</title>
        <authorList>
            <consortium name="US DOE Joint Genome Institute (JGI-PGF)"/>
            <person name="Walter F."/>
            <person name="Albersmeier A."/>
            <person name="Kalinowski J."/>
            <person name="Ruckert C."/>
        </authorList>
    </citation>
    <scope>NUCLEOTIDE SEQUENCE</scope>
    <source>
        <strain evidence="13">KCTC 22169</strain>
    </source>
</reference>
<dbReference type="GO" id="GO:0015379">
    <property type="term" value="F:potassium:chloride symporter activity"/>
    <property type="evidence" value="ECO:0007669"/>
    <property type="project" value="InterPro"/>
</dbReference>
<feature type="transmembrane region" description="Helical" evidence="12">
    <location>
        <begin position="112"/>
        <end position="135"/>
    </location>
</feature>
<feature type="binding site" evidence="11">
    <location>
        <position position="357"/>
    </location>
    <ligand>
        <name>K(+)</name>
        <dbReference type="ChEBI" id="CHEBI:29103"/>
    </ligand>
</feature>
<feature type="binding site" evidence="11">
    <location>
        <position position="261"/>
    </location>
    <ligand>
        <name>K(+)</name>
        <dbReference type="ChEBI" id="CHEBI:29103"/>
    </ligand>
</feature>
<keyword evidence="3 10" id="KW-1003">Cell membrane</keyword>
<feature type="binding site" evidence="11">
    <location>
        <position position="475"/>
    </location>
    <ligand>
        <name>K(+)</name>
        <dbReference type="ChEBI" id="CHEBI:29103"/>
    </ligand>
</feature>
<keyword evidence="10" id="KW-0997">Cell inner membrane</keyword>
<feature type="transmembrane region" description="Helical" evidence="12">
    <location>
        <begin position="52"/>
        <end position="70"/>
    </location>
</feature>
<feature type="binding site" evidence="11">
    <location>
        <position position="474"/>
    </location>
    <ligand>
        <name>K(+)</name>
        <dbReference type="ChEBI" id="CHEBI:29103"/>
    </ligand>
</feature>
<dbReference type="Pfam" id="PF02386">
    <property type="entry name" value="TrkH"/>
    <property type="match status" value="1"/>
</dbReference>
<dbReference type="EMBL" id="BMXR01000003">
    <property type="protein sequence ID" value="GGX48895.1"/>
    <property type="molecule type" value="Genomic_DNA"/>
</dbReference>
<feature type="transmembrane region" description="Helical" evidence="12">
    <location>
        <begin position="82"/>
        <end position="100"/>
    </location>
</feature>
<evidence type="ECO:0000256" key="6">
    <source>
        <dbReference type="ARBA" id="ARBA00022958"/>
    </source>
</evidence>
<evidence type="ECO:0000256" key="5">
    <source>
        <dbReference type="ARBA" id="ARBA00022692"/>
    </source>
</evidence>
<dbReference type="Proteomes" id="UP000626148">
    <property type="component" value="Unassembled WGS sequence"/>
</dbReference>
<dbReference type="GO" id="GO:0005886">
    <property type="term" value="C:plasma membrane"/>
    <property type="evidence" value="ECO:0007669"/>
    <property type="project" value="UniProtKB-SubCell"/>
</dbReference>
<keyword evidence="5 12" id="KW-0812">Transmembrane</keyword>
<evidence type="ECO:0000256" key="9">
    <source>
        <dbReference type="ARBA" id="ARBA00023136"/>
    </source>
</evidence>
<keyword evidence="7 12" id="KW-1133">Transmembrane helix</keyword>
<accession>A0A918K5B9</accession>
<keyword evidence="4 10" id="KW-0633">Potassium transport</keyword>
<evidence type="ECO:0000256" key="11">
    <source>
        <dbReference type="PIRSR" id="PIRSR006247-1"/>
    </source>
</evidence>
<feature type="transmembrane region" description="Helical" evidence="12">
    <location>
        <begin position="277"/>
        <end position="295"/>
    </location>
</feature>
<keyword evidence="14" id="KW-1185">Reference proteome</keyword>
<feature type="transmembrane region" description="Helical" evidence="12">
    <location>
        <begin position="496"/>
        <end position="518"/>
    </location>
</feature>
<keyword evidence="8 10" id="KW-0406">Ion transport</keyword>
<sequence>MSTTGFLEFLRKDYARFVSLIALLRPYGLAFPVQYSPFEATDMLELKPALKIATFAMIIWSFCMISTLILADFGNPREVQSIILSALICLAIGLTCFMFSRGELNRMRPRPMFLVTAFNWGLLCVTGALPLYLGWPGISWVDALFESVSGVTTTGSTVLTDLDDAPPTLLLWRSMSQWVGGIGIILMAVAVLPFLKVGGMRLFQTESSEWSDLHSNRVGRVAAWIGVAYTVLTVIAFLVYWALGMSAFNAVNHAMTSLATGGYSTSDSSFGQFANPALVWAGSIFMLLGGLPFMLYVQSARQRRWVLLQDVQVRLLLKLVAAAGLTIALVRWWSGADGGLFSLLTHAVFNVVSVITTTGYATEDYTLWGSYAVLLFVFLMFSGACSGSTSGGVKLFRYQLLALFMRENLFQSLHPSGRFSRQYNQRPVSEGVLVASLAFVFMVILSLIGFTLALALTGLDTVTAGSAALTALMNVGPGFGDTIGPAGNFASLNAPAKLILCVAMVMGRLEYLALIILFTPRFWRW</sequence>
<keyword evidence="11" id="KW-0479">Metal-binding</keyword>
<proteinExistence type="inferred from homology"/>
<feature type="binding site" evidence="11">
    <location>
        <position position="153"/>
    </location>
    <ligand>
        <name>K(+)</name>
        <dbReference type="ChEBI" id="CHEBI:29103"/>
    </ligand>
</feature>
<evidence type="ECO:0000256" key="2">
    <source>
        <dbReference type="ARBA" id="ARBA00022448"/>
    </source>
</evidence>
<evidence type="ECO:0000313" key="14">
    <source>
        <dbReference type="Proteomes" id="UP000626148"/>
    </source>
</evidence>
<name>A0A918K5B9_9GAMM</name>
<evidence type="ECO:0000256" key="10">
    <source>
        <dbReference type="PIRNR" id="PIRNR006247"/>
    </source>
</evidence>
<comment type="similarity">
    <text evidence="10">Belongs to the TrkH potassium transport family.</text>
</comment>
<feature type="transmembrane region" description="Helical" evidence="12">
    <location>
        <begin position="431"/>
        <end position="456"/>
    </location>
</feature>
<evidence type="ECO:0000256" key="8">
    <source>
        <dbReference type="ARBA" id="ARBA00023065"/>
    </source>
</evidence>
<dbReference type="InterPro" id="IPR004772">
    <property type="entry name" value="TrkH"/>
</dbReference>
<dbReference type="PIRSF" id="PIRSF006247">
    <property type="entry name" value="TrkH"/>
    <property type="match status" value="1"/>
</dbReference>
<evidence type="ECO:0000256" key="3">
    <source>
        <dbReference type="ARBA" id="ARBA00022475"/>
    </source>
</evidence>
<evidence type="ECO:0000256" key="7">
    <source>
        <dbReference type="ARBA" id="ARBA00022989"/>
    </source>
</evidence>
<dbReference type="PANTHER" id="PTHR32024">
    <property type="entry name" value="TRK SYSTEM POTASSIUM UPTAKE PROTEIN TRKG-RELATED"/>
    <property type="match status" value="1"/>
</dbReference>
<feature type="transmembrane region" description="Helical" evidence="12">
    <location>
        <begin position="315"/>
        <end position="334"/>
    </location>
</feature>
<dbReference type="InterPro" id="IPR003445">
    <property type="entry name" value="Cat_transpt"/>
</dbReference>
<comment type="caution">
    <text evidence="13">The sequence shown here is derived from an EMBL/GenBank/DDBJ whole genome shotgun (WGS) entry which is preliminary data.</text>
</comment>
<keyword evidence="6 10" id="KW-0630">Potassium</keyword>
<evidence type="ECO:0000256" key="4">
    <source>
        <dbReference type="ARBA" id="ARBA00022538"/>
    </source>
</evidence>
<dbReference type="PANTHER" id="PTHR32024:SF3">
    <property type="entry name" value="TRK SYSTEM POTASSIUM UPTAKE PROTEIN"/>
    <property type="match status" value="1"/>
</dbReference>
<feature type="binding site" evidence="11">
    <location>
        <position position="358"/>
    </location>
    <ligand>
        <name>K(+)</name>
        <dbReference type="ChEBI" id="CHEBI:29103"/>
    </ligand>
</feature>
<evidence type="ECO:0000313" key="13">
    <source>
        <dbReference type="EMBL" id="GGX48895.1"/>
    </source>
</evidence>
<dbReference type="AlphaFoldDB" id="A0A918K5B9"/>
<comment type="subcellular location">
    <subcellularLocation>
        <location evidence="10">Cell inner membrane</location>
        <topology evidence="10">Multi-pass membrane protein</topology>
    </subcellularLocation>
    <subcellularLocation>
        <location evidence="1">Cell membrane</location>
        <topology evidence="1">Multi-pass membrane protein</topology>
    </subcellularLocation>
</comment>
<organism evidence="13 14">
    <name type="scientific">Saccharospirillum salsuginis</name>
    <dbReference type="NCBI Taxonomy" id="418750"/>
    <lineage>
        <taxon>Bacteria</taxon>
        <taxon>Pseudomonadati</taxon>
        <taxon>Pseudomonadota</taxon>
        <taxon>Gammaproteobacteria</taxon>
        <taxon>Oceanospirillales</taxon>
        <taxon>Saccharospirillaceae</taxon>
        <taxon>Saccharospirillum</taxon>
    </lineage>
</organism>
<feature type="transmembrane region" description="Helical" evidence="12">
    <location>
        <begin position="14"/>
        <end position="31"/>
    </location>
</feature>
<feature type="transmembrane region" description="Helical" evidence="12">
    <location>
        <begin position="221"/>
        <end position="243"/>
    </location>
</feature>
<keyword evidence="2 10" id="KW-0813">Transport</keyword>
<protein>
    <recommendedName>
        <fullName evidence="10">Trk system potassium uptake protein</fullName>
    </recommendedName>
</protein>
<feature type="binding site" evidence="11">
    <location>
        <position position="154"/>
    </location>
    <ligand>
        <name>K(+)</name>
        <dbReference type="ChEBI" id="CHEBI:29103"/>
    </ligand>
</feature>
<feature type="transmembrane region" description="Helical" evidence="12">
    <location>
        <begin position="368"/>
        <end position="389"/>
    </location>
</feature>
<keyword evidence="9 10" id="KW-0472">Membrane</keyword>
<dbReference type="GO" id="GO:0046872">
    <property type="term" value="F:metal ion binding"/>
    <property type="evidence" value="ECO:0007669"/>
    <property type="project" value="UniProtKB-KW"/>
</dbReference>
<reference evidence="13" key="2">
    <citation type="submission" date="2020-09" db="EMBL/GenBank/DDBJ databases">
        <authorList>
            <person name="Sun Q."/>
            <person name="Kim S."/>
        </authorList>
    </citation>
    <scope>NUCLEOTIDE SEQUENCE</scope>
    <source>
        <strain evidence="13">KCTC 22169</strain>
    </source>
</reference>
<feature type="transmembrane region" description="Helical" evidence="12">
    <location>
        <begin position="175"/>
        <end position="195"/>
    </location>
</feature>
<evidence type="ECO:0000256" key="12">
    <source>
        <dbReference type="SAM" id="Phobius"/>
    </source>
</evidence>
<gene>
    <name evidence="13" type="ORF">GCM10007392_15130</name>
</gene>